<proteinExistence type="inferred from homology"/>
<evidence type="ECO:0000256" key="4">
    <source>
        <dbReference type="ARBA" id="ARBA00023277"/>
    </source>
</evidence>
<dbReference type="PANTHER" id="PTHR10091">
    <property type="entry name" value="ALDOSE-1-EPIMERASE"/>
    <property type="match status" value="1"/>
</dbReference>
<evidence type="ECO:0000313" key="7">
    <source>
        <dbReference type="Proteomes" id="UP001161405"/>
    </source>
</evidence>
<evidence type="ECO:0000256" key="2">
    <source>
        <dbReference type="ARBA" id="ARBA00006206"/>
    </source>
</evidence>
<dbReference type="Proteomes" id="UP001161405">
    <property type="component" value="Unassembled WGS sequence"/>
</dbReference>
<keyword evidence="7" id="KW-1185">Reference proteome</keyword>
<dbReference type="Pfam" id="PF01263">
    <property type="entry name" value="Aldose_epim"/>
    <property type="match status" value="1"/>
</dbReference>
<sequence>MEEFGQLPNGEPVHRISISGGGLTAQFLTYGTVLQDLRLDGHNKPLVLGFESFAPYLMKSPYFGATAGRCANRIRDGHLEISGNVYQLDRNFLGKHSLHGGALSMGKRVWQIDEVDDHSVQFSIRLVDREMGYPAQLDATARFSLLDNSTFDIVYRASSDGPTLCNLAHHSYFNLSGENTILDHDLAVHANTYLPVDQELIPTGEVRQVANTVFDFRHPKRIALASNYHLLDHNYCVAKSRQPLREVARLSSKTSNVMMKCLTTEPGLQVYDGAKIDIDEPGLVGAKMSAHSGVALEPQIWPDANHHEHFPSAMLQPDEQYEQHTQYIFSKDL</sequence>
<dbReference type="PIRSF" id="PIRSF005096">
    <property type="entry name" value="GALM"/>
    <property type="match status" value="1"/>
</dbReference>
<dbReference type="EMBL" id="BSNI01000002">
    <property type="protein sequence ID" value="GLQ17088.1"/>
    <property type="molecule type" value="Genomic_DNA"/>
</dbReference>
<reference evidence="6" key="1">
    <citation type="journal article" date="2014" name="Int. J. Syst. Evol. Microbiol.">
        <title>Complete genome of a new Firmicutes species belonging to the dominant human colonic microbiota ('Ruminococcus bicirculans') reveals two chromosomes and a selective capacity to utilize plant glucans.</title>
        <authorList>
            <consortium name="NISC Comparative Sequencing Program"/>
            <person name="Wegmann U."/>
            <person name="Louis P."/>
            <person name="Goesmann A."/>
            <person name="Henrissat B."/>
            <person name="Duncan S.H."/>
            <person name="Flint H.J."/>
        </authorList>
    </citation>
    <scope>NUCLEOTIDE SEQUENCE</scope>
    <source>
        <strain evidence="6">NBRC 107169</strain>
    </source>
</reference>
<dbReference type="CDD" id="cd09019">
    <property type="entry name" value="galactose_mutarotase_like"/>
    <property type="match status" value="1"/>
</dbReference>
<comment type="pathway">
    <text evidence="1 5">Carbohydrate metabolism; hexose metabolism.</text>
</comment>
<dbReference type="InterPro" id="IPR015443">
    <property type="entry name" value="Aldose_1-epimerase"/>
</dbReference>
<protein>
    <recommendedName>
        <fullName evidence="5">Aldose 1-epimerase</fullName>
        <ecNumber evidence="5">5.1.3.3</ecNumber>
    </recommendedName>
</protein>
<dbReference type="EC" id="5.1.3.3" evidence="5"/>
<reference evidence="6" key="2">
    <citation type="submission" date="2023-01" db="EMBL/GenBank/DDBJ databases">
        <title>Draft genome sequence of Maritalea porphyrae strain NBRC 107169.</title>
        <authorList>
            <person name="Sun Q."/>
            <person name="Mori K."/>
        </authorList>
    </citation>
    <scope>NUCLEOTIDE SEQUENCE</scope>
    <source>
        <strain evidence="6">NBRC 107169</strain>
    </source>
</reference>
<dbReference type="Gene3D" id="2.70.98.10">
    <property type="match status" value="1"/>
</dbReference>
<keyword evidence="4 5" id="KW-0119">Carbohydrate metabolism</keyword>
<dbReference type="InterPro" id="IPR047215">
    <property type="entry name" value="Galactose_mutarotase-like"/>
</dbReference>
<comment type="caution">
    <text evidence="6">The sequence shown here is derived from an EMBL/GenBank/DDBJ whole genome shotgun (WGS) entry which is preliminary data.</text>
</comment>
<dbReference type="InterPro" id="IPR011013">
    <property type="entry name" value="Gal_mutarotase_sf_dom"/>
</dbReference>
<evidence type="ECO:0000256" key="5">
    <source>
        <dbReference type="PIRNR" id="PIRNR005096"/>
    </source>
</evidence>
<name>A0ABQ5UP74_9HYPH</name>
<comment type="catalytic activity">
    <reaction evidence="5">
        <text>alpha-D-glucose = beta-D-glucose</text>
        <dbReference type="Rhea" id="RHEA:10264"/>
        <dbReference type="ChEBI" id="CHEBI:15903"/>
        <dbReference type="ChEBI" id="CHEBI:17925"/>
        <dbReference type="EC" id="5.1.3.3"/>
    </reaction>
</comment>
<evidence type="ECO:0000256" key="3">
    <source>
        <dbReference type="ARBA" id="ARBA00023235"/>
    </source>
</evidence>
<dbReference type="SUPFAM" id="SSF74650">
    <property type="entry name" value="Galactose mutarotase-like"/>
    <property type="match status" value="1"/>
</dbReference>
<evidence type="ECO:0000313" key="6">
    <source>
        <dbReference type="EMBL" id="GLQ17088.1"/>
    </source>
</evidence>
<accession>A0ABQ5UP74</accession>
<keyword evidence="3 5" id="KW-0413">Isomerase</keyword>
<gene>
    <name evidence="6" type="ORF">GCM10007879_13370</name>
</gene>
<comment type="similarity">
    <text evidence="2 5">Belongs to the aldose epimerase family.</text>
</comment>
<organism evidence="6 7">
    <name type="scientific">Maritalea porphyrae</name>
    <dbReference type="NCBI Taxonomy" id="880732"/>
    <lineage>
        <taxon>Bacteria</taxon>
        <taxon>Pseudomonadati</taxon>
        <taxon>Pseudomonadota</taxon>
        <taxon>Alphaproteobacteria</taxon>
        <taxon>Hyphomicrobiales</taxon>
        <taxon>Devosiaceae</taxon>
        <taxon>Maritalea</taxon>
    </lineage>
</organism>
<dbReference type="RefSeq" id="WP_284362959.1">
    <property type="nucleotide sequence ID" value="NZ_BSNI01000002.1"/>
</dbReference>
<evidence type="ECO:0000256" key="1">
    <source>
        <dbReference type="ARBA" id="ARBA00005028"/>
    </source>
</evidence>
<dbReference type="InterPro" id="IPR014718">
    <property type="entry name" value="GH-type_carb-bd"/>
</dbReference>
<dbReference type="PANTHER" id="PTHR10091:SF49">
    <property type="entry name" value="ALDOSE 1-EPIMERASE"/>
    <property type="match status" value="1"/>
</dbReference>
<dbReference type="InterPro" id="IPR008183">
    <property type="entry name" value="Aldose_1/G6P_1-epimerase"/>
</dbReference>